<dbReference type="InterPro" id="IPR050606">
    <property type="entry name" value="Calponin-like"/>
</dbReference>
<dbReference type="InterPro" id="IPR036872">
    <property type="entry name" value="CH_dom_sf"/>
</dbReference>
<dbReference type="GO" id="GO:0051015">
    <property type="term" value="F:actin filament binding"/>
    <property type="evidence" value="ECO:0007669"/>
    <property type="project" value="TreeGrafter"/>
</dbReference>
<dbReference type="EMBL" id="AZGZ01000008">
    <property type="protein sequence ID" value="KZZ93454.1"/>
    <property type="molecule type" value="Genomic_DNA"/>
</dbReference>
<dbReference type="PRINTS" id="PR00888">
    <property type="entry name" value="SM22CALPONIN"/>
</dbReference>
<dbReference type="GO" id="GO:0007015">
    <property type="term" value="P:actin filament organization"/>
    <property type="evidence" value="ECO:0007669"/>
    <property type="project" value="TreeGrafter"/>
</dbReference>
<evidence type="ECO:0000259" key="2">
    <source>
        <dbReference type="PROSITE" id="PS50021"/>
    </source>
</evidence>
<evidence type="ECO:0000313" key="4">
    <source>
        <dbReference type="Proteomes" id="UP000242877"/>
    </source>
</evidence>
<proteinExistence type="predicted"/>
<keyword evidence="4" id="KW-1185">Reference proteome</keyword>
<dbReference type="OrthoDB" id="21595at2759"/>
<name>A0A168A4D9_9EURO</name>
<feature type="region of interest" description="Disordered" evidence="1">
    <location>
        <begin position="133"/>
        <end position="180"/>
    </location>
</feature>
<comment type="caution">
    <text evidence="3">The sequence shown here is derived from an EMBL/GenBank/DDBJ whole genome shotgun (WGS) entry which is preliminary data.</text>
</comment>
<dbReference type="Proteomes" id="UP000242877">
    <property type="component" value="Unassembled WGS sequence"/>
</dbReference>
<feature type="compositionally biased region" description="Basic and acidic residues" evidence="1">
    <location>
        <begin position="508"/>
        <end position="520"/>
    </location>
</feature>
<feature type="compositionally biased region" description="Basic and acidic residues" evidence="1">
    <location>
        <begin position="226"/>
        <end position="316"/>
    </location>
</feature>
<dbReference type="CDD" id="cd21210">
    <property type="entry name" value="CH_SCP1-like"/>
    <property type="match status" value="1"/>
</dbReference>
<feature type="compositionally biased region" description="Low complexity" evidence="1">
    <location>
        <begin position="149"/>
        <end position="162"/>
    </location>
</feature>
<organism evidence="3 4">
    <name type="scientific">Ascosphaera apis ARSEF 7405</name>
    <dbReference type="NCBI Taxonomy" id="392613"/>
    <lineage>
        <taxon>Eukaryota</taxon>
        <taxon>Fungi</taxon>
        <taxon>Dikarya</taxon>
        <taxon>Ascomycota</taxon>
        <taxon>Pezizomycotina</taxon>
        <taxon>Eurotiomycetes</taxon>
        <taxon>Eurotiomycetidae</taxon>
        <taxon>Onygenales</taxon>
        <taxon>Ascosphaeraceae</taxon>
        <taxon>Ascosphaera</taxon>
    </lineage>
</organism>
<feature type="compositionally biased region" description="Basic and acidic residues" evidence="1">
    <location>
        <begin position="359"/>
        <end position="387"/>
    </location>
</feature>
<feature type="compositionally biased region" description="Basic and acidic residues" evidence="1">
    <location>
        <begin position="530"/>
        <end position="556"/>
    </location>
</feature>
<feature type="compositionally biased region" description="Pro residues" evidence="1">
    <location>
        <begin position="449"/>
        <end position="458"/>
    </location>
</feature>
<dbReference type="Gene3D" id="1.10.418.10">
    <property type="entry name" value="Calponin-like domain"/>
    <property type="match status" value="1"/>
</dbReference>
<dbReference type="PANTHER" id="PTHR47385:SF14">
    <property type="entry name" value="TRANSGELIN"/>
    <property type="match status" value="1"/>
</dbReference>
<dbReference type="InterPro" id="IPR003096">
    <property type="entry name" value="SM22_calponin"/>
</dbReference>
<dbReference type="VEuPathDB" id="FungiDB:AAP_02246"/>
<dbReference type="GO" id="GO:0015629">
    <property type="term" value="C:actin cytoskeleton"/>
    <property type="evidence" value="ECO:0007669"/>
    <property type="project" value="TreeGrafter"/>
</dbReference>
<sequence length="607" mass="68273">MASVSNLDQDLRGLRLSRYTPSAANEVRKWIEGVLHEQLPPGDLLEVLKDGTVLCRLVNLAVSPGLKFRKSAMPFVQMENISQFLKACQTPPLSLKEHDVFLTVDLYEGKDPAQVLQCLSAFSRRAHAIAPAKFPNPLGPKTISPQNTGSSAGSGAAGFKKPAPNKPPKPVSTWSRPEDETVTQPAWNIHQYGYMGGANQANMGINFGLRRGITTYADGPKVPTLAEKEARRKAEAEQQRHEAEQRERQREAELEAEEARAREEEERRWQEETRKLHDKERREAEQEKARWAAEQRAWEEEEERKRQQKQQDDVESRMGASRQHARQSSDARLNGQFLSQYRASNTSGSSPSRTFSESQRVKELEQELAEAKAREREYEESRRRMQESQDDGETNKSQPQSPPPPKLPARTTQHKPSYEIGSQEEERLALKGAWKSYGNVAEDADDKPPAMPPRPLPGQSPINHTSTSFTQTSNRTDRFLNETPAPETSRPNVYRPPEFSTDAEVDAENARRLASQEKTRASGWASKSILQREMENERARQQEWEEEQKKTREAVKKGVNTAGTGPGEGAWDVHQYGYLGGDSQNRGGPGLNFGGRRQIIGNPPPSS</sequence>
<dbReference type="PANTHER" id="PTHR47385">
    <property type="entry name" value="CALPONIN"/>
    <property type="match status" value="1"/>
</dbReference>
<reference evidence="3 4" key="1">
    <citation type="journal article" date="2016" name="Genome Biol. Evol.">
        <title>Divergent and convergent evolution of fungal pathogenicity.</title>
        <authorList>
            <person name="Shang Y."/>
            <person name="Xiao G."/>
            <person name="Zheng P."/>
            <person name="Cen K."/>
            <person name="Zhan S."/>
            <person name="Wang C."/>
        </authorList>
    </citation>
    <scope>NUCLEOTIDE SEQUENCE [LARGE SCALE GENOMIC DNA]</scope>
    <source>
        <strain evidence="3 4">ARSEF 7405</strain>
    </source>
</reference>
<dbReference type="SMART" id="SM00033">
    <property type="entry name" value="CH"/>
    <property type="match status" value="1"/>
</dbReference>
<feature type="compositionally biased region" description="Polar residues" evidence="1">
    <location>
        <begin position="460"/>
        <end position="474"/>
    </location>
</feature>
<feature type="region of interest" description="Disordered" evidence="1">
    <location>
        <begin position="226"/>
        <end position="607"/>
    </location>
</feature>
<dbReference type="PROSITE" id="PS50021">
    <property type="entry name" value="CH"/>
    <property type="match status" value="1"/>
</dbReference>
<dbReference type="Pfam" id="PF00307">
    <property type="entry name" value="CH"/>
    <property type="match status" value="1"/>
</dbReference>
<gene>
    <name evidence="3" type="ORF">AAP_02246</name>
</gene>
<dbReference type="AlphaFoldDB" id="A0A168A4D9"/>
<dbReference type="SUPFAM" id="SSF47576">
    <property type="entry name" value="Calponin-homology domain, CH-domain"/>
    <property type="match status" value="1"/>
</dbReference>
<accession>A0A168A4D9</accession>
<feature type="compositionally biased region" description="Polar residues" evidence="1">
    <location>
        <begin position="326"/>
        <end position="358"/>
    </location>
</feature>
<protein>
    <submittedName>
        <fullName evidence="3">Calponin-domain containing protein</fullName>
    </submittedName>
</protein>
<feature type="domain" description="Calponin-homology (CH)" evidence="2">
    <location>
        <begin position="21"/>
        <end position="127"/>
    </location>
</feature>
<evidence type="ECO:0000313" key="3">
    <source>
        <dbReference type="EMBL" id="KZZ93454.1"/>
    </source>
</evidence>
<dbReference type="InterPro" id="IPR001715">
    <property type="entry name" value="CH_dom"/>
</dbReference>
<evidence type="ECO:0000256" key="1">
    <source>
        <dbReference type="SAM" id="MobiDB-lite"/>
    </source>
</evidence>